<evidence type="ECO:0000313" key="1">
    <source>
        <dbReference type="EMBL" id="KAI9917148.1"/>
    </source>
</evidence>
<comment type="caution">
    <text evidence="1">The sequence shown here is derived from an EMBL/GenBank/DDBJ whole genome shotgun (WGS) entry which is preliminary data.</text>
</comment>
<reference evidence="1 2" key="1">
    <citation type="journal article" date="2022" name="bioRxiv">
        <title>The genome of the oomycete Peronosclerospora sorghi, a cosmopolitan pathogen of maize and sorghum, is inflated with dispersed pseudogenes.</title>
        <authorList>
            <person name="Fletcher K."/>
            <person name="Martin F."/>
            <person name="Isakeit T."/>
            <person name="Cavanaugh K."/>
            <person name="Magill C."/>
            <person name="Michelmore R."/>
        </authorList>
    </citation>
    <scope>NUCLEOTIDE SEQUENCE [LARGE SCALE GENOMIC DNA]</scope>
    <source>
        <strain evidence="1">P6</strain>
    </source>
</reference>
<dbReference type="Proteomes" id="UP001163321">
    <property type="component" value="Chromosome 13"/>
</dbReference>
<accession>A0ACC0WGU8</accession>
<dbReference type="EMBL" id="CM047592">
    <property type="protein sequence ID" value="KAI9917148.1"/>
    <property type="molecule type" value="Genomic_DNA"/>
</dbReference>
<sequence length="91" mass="10909">MRYCVESLLAWTHYSLVEDEDLKTMTLLLSHSLSRYKLKFSSNDDHASYWSMDELEKEINTYSMHVREWFGWHFPEMGKIVTAICNTRKRA</sequence>
<organism evidence="1 2">
    <name type="scientific">Peronosclerospora sorghi</name>
    <dbReference type="NCBI Taxonomy" id="230839"/>
    <lineage>
        <taxon>Eukaryota</taxon>
        <taxon>Sar</taxon>
        <taxon>Stramenopiles</taxon>
        <taxon>Oomycota</taxon>
        <taxon>Peronosporomycetes</taxon>
        <taxon>Peronosporales</taxon>
        <taxon>Peronosporaceae</taxon>
        <taxon>Peronosclerospora</taxon>
    </lineage>
</organism>
<gene>
    <name evidence="1" type="ORF">PsorP6_012456</name>
</gene>
<protein>
    <submittedName>
        <fullName evidence="1">Uncharacterized protein</fullName>
    </submittedName>
</protein>
<name>A0ACC0WGU8_9STRA</name>
<evidence type="ECO:0000313" key="2">
    <source>
        <dbReference type="Proteomes" id="UP001163321"/>
    </source>
</evidence>
<keyword evidence="2" id="KW-1185">Reference proteome</keyword>
<proteinExistence type="predicted"/>